<accession>A0A401WWY4</accession>
<feature type="compositionally biased region" description="Basic and acidic residues" evidence="1">
    <location>
        <begin position="8"/>
        <end position="17"/>
    </location>
</feature>
<feature type="region of interest" description="Disordered" evidence="1">
    <location>
        <begin position="1"/>
        <end position="27"/>
    </location>
</feature>
<comment type="caution">
    <text evidence="2">The sequence shown here is derived from an EMBL/GenBank/DDBJ whole genome shotgun (WGS) entry which is preliminary data.</text>
</comment>
<gene>
    <name evidence="2" type="ORF">NBRC3188_2556</name>
</gene>
<name>A0A401WWY4_ACEPA</name>
<dbReference type="AlphaFoldDB" id="A0A401WWY4"/>
<sequence length="46" mass="5088">MVATGRDSICKKQKAEESIQPVESDRPFQNALDQLQKAGLTCQPNI</sequence>
<evidence type="ECO:0000313" key="3">
    <source>
        <dbReference type="Proteomes" id="UP000287300"/>
    </source>
</evidence>
<dbReference type="EMBL" id="BDES01000069">
    <property type="protein sequence ID" value="GCD53859.1"/>
    <property type="molecule type" value="Genomic_DNA"/>
</dbReference>
<reference evidence="2 3" key="1">
    <citation type="submission" date="2016-06" db="EMBL/GenBank/DDBJ databases">
        <title>Acetobacter pasteurianus NBRC 3188 whole genome sequencing project.</title>
        <authorList>
            <person name="Matsutani M."/>
            <person name="Shiwa Y."/>
            <person name="Okamoto-Kainuma A."/>
            <person name="Ishikawa M."/>
            <person name="Koizumi Y."/>
            <person name="Yoshikawa H."/>
            <person name="Yakushi T."/>
            <person name="Matsushita K."/>
        </authorList>
    </citation>
    <scope>NUCLEOTIDE SEQUENCE [LARGE SCALE GENOMIC DNA]</scope>
    <source>
        <strain evidence="2 3">NBRC 3188</strain>
    </source>
</reference>
<proteinExistence type="predicted"/>
<protein>
    <submittedName>
        <fullName evidence="2">Uncharacterized protein</fullName>
    </submittedName>
</protein>
<evidence type="ECO:0000256" key="1">
    <source>
        <dbReference type="SAM" id="MobiDB-lite"/>
    </source>
</evidence>
<organism evidence="2 3">
    <name type="scientific">Acetobacter pasteurianus NBRC 3188</name>
    <dbReference type="NCBI Taxonomy" id="1226663"/>
    <lineage>
        <taxon>Bacteria</taxon>
        <taxon>Pseudomonadati</taxon>
        <taxon>Pseudomonadota</taxon>
        <taxon>Alphaproteobacteria</taxon>
        <taxon>Acetobacterales</taxon>
        <taxon>Acetobacteraceae</taxon>
        <taxon>Acetobacter</taxon>
    </lineage>
</organism>
<dbReference type="Proteomes" id="UP000287300">
    <property type="component" value="Unassembled WGS sequence"/>
</dbReference>
<evidence type="ECO:0000313" key="2">
    <source>
        <dbReference type="EMBL" id="GCD53859.1"/>
    </source>
</evidence>